<evidence type="ECO:0000313" key="2">
    <source>
        <dbReference type="EMBL" id="MFA9459302.1"/>
    </source>
</evidence>
<feature type="transmembrane region" description="Helical" evidence="1">
    <location>
        <begin position="12"/>
        <end position="36"/>
    </location>
</feature>
<sequence length="69" mass="7904">MIQDFFQGVGNGLLLLIGVALTALFVLWLTLPFLVLQLVRSNRALTEEVRRLRLLREEEETEDGPQSHQ</sequence>
<protein>
    <recommendedName>
        <fullName evidence="4">DUF4229 domain-containing protein</fullName>
    </recommendedName>
</protein>
<dbReference type="Proteomes" id="UP001575181">
    <property type="component" value="Unassembled WGS sequence"/>
</dbReference>
<keyword evidence="3" id="KW-1185">Reference proteome</keyword>
<evidence type="ECO:0008006" key="4">
    <source>
        <dbReference type="Google" id="ProtNLM"/>
    </source>
</evidence>
<keyword evidence="1" id="KW-1133">Transmembrane helix</keyword>
<evidence type="ECO:0000256" key="1">
    <source>
        <dbReference type="SAM" id="Phobius"/>
    </source>
</evidence>
<gene>
    <name evidence="2" type="ORF">ACERLL_00490</name>
</gene>
<dbReference type="EMBL" id="JBGUAW010000001">
    <property type="protein sequence ID" value="MFA9459302.1"/>
    <property type="molecule type" value="Genomic_DNA"/>
</dbReference>
<evidence type="ECO:0000313" key="3">
    <source>
        <dbReference type="Proteomes" id="UP001575181"/>
    </source>
</evidence>
<name>A0ABV4TPR9_9GAMM</name>
<proteinExistence type="predicted"/>
<reference evidence="2 3" key="1">
    <citation type="submission" date="2024-08" db="EMBL/GenBank/DDBJ databases">
        <title>Whole-genome sequencing of halo(alkali)philic microorganisms from hypersaline lakes.</title>
        <authorList>
            <person name="Sorokin D.Y."/>
            <person name="Merkel A.Y."/>
            <person name="Messina E."/>
            <person name="Yakimov M."/>
        </authorList>
    </citation>
    <scope>NUCLEOTIDE SEQUENCE [LARGE SCALE GENOMIC DNA]</scope>
    <source>
        <strain evidence="2 3">Cl-TMA</strain>
    </source>
</reference>
<organism evidence="2 3">
    <name type="scientific">Thiohalorhabdus methylotrophus</name>
    <dbReference type="NCBI Taxonomy" id="3242694"/>
    <lineage>
        <taxon>Bacteria</taxon>
        <taxon>Pseudomonadati</taxon>
        <taxon>Pseudomonadota</taxon>
        <taxon>Gammaproteobacteria</taxon>
        <taxon>Thiohalorhabdales</taxon>
        <taxon>Thiohalorhabdaceae</taxon>
        <taxon>Thiohalorhabdus</taxon>
    </lineage>
</organism>
<keyword evidence="1" id="KW-0472">Membrane</keyword>
<keyword evidence="1" id="KW-0812">Transmembrane</keyword>
<dbReference type="RefSeq" id="WP_373654093.1">
    <property type="nucleotide sequence ID" value="NZ_JBGUAW010000001.1"/>
</dbReference>
<comment type="caution">
    <text evidence="2">The sequence shown here is derived from an EMBL/GenBank/DDBJ whole genome shotgun (WGS) entry which is preliminary data.</text>
</comment>
<accession>A0ABV4TPR9</accession>